<name>H3KD78_9BURK</name>
<dbReference type="HOGENOM" id="CLU_3030771_0_0_4"/>
<keyword evidence="2" id="KW-1185">Reference proteome</keyword>
<protein>
    <submittedName>
        <fullName evidence="1">Uncharacterized protein</fullName>
    </submittedName>
</protein>
<accession>H3KD78</accession>
<organism evidence="1 2">
    <name type="scientific">Sutterella parvirubra YIT 11816</name>
    <dbReference type="NCBI Taxonomy" id="762967"/>
    <lineage>
        <taxon>Bacteria</taxon>
        <taxon>Pseudomonadati</taxon>
        <taxon>Pseudomonadota</taxon>
        <taxon>Betaproteobacteria</taxon>
        <taxon>Burkholderiales</taxon>
        <taxon>Sutterellaceae</taxon>
        <taxon>Sutterella</taxon>
    </lineage>
</organism>
<reference evidence="1 2" key="1">
    <citation type="submission" date="2011-11" db="EMBL/GenBank/DDBJ databases">
        <authorList>
            <person name="Weinstock G."/>
            <person name="Sodergren E."/>
            <person name="Clifton S."/>
            <person name="Fulton L."/>
            <person name="Fulton B."/>
            <person name="Courtney L."/>
            <person name="Fronick C."/>
            <person name="Harrison M."/>
            <person name="Strong C."/>
            <person name="Farmer C."/>
            <person name="Delahaunty K."/>
            <person name="Markovic C."/>
            <person name="Hall O."/>
            <person name="Minx P."/>
            <person name="Tomlinson C."/>
            <person name="Mitreva M."/>
            <person name="Hou S."/>
            <person name="Chen J."/>
            <person name="Wollam A."/>
            <person name="Pepin K.H."/>
            <person name="Johnson M."/>
            <person name="Bhonagiri V."/>
            <person name="Zhang X."/>
            <person name="Suruliraj S."/>
            <person name="Warren W."/>
            <person name="Chinwalla A."/>
            <person name="Mardis E.R."/>
            <person name="Wilson R.K."/>
        </authorList>
    </citation>
    <scope>NUCLEOTIDE SEQUENCE [LARGE SCALE GENOMIC DNA]</scope>
    <source>
        <strain evidence="1 2">YIT 11816</strain>
    </source>
</reference>
<sequence>MPGAWGRRVPTAERFPARFLRPAREGRSGLYLQPERLISRPFLKSAECCVSGRSA</sequence>
<evidence type="ECO:0000313" key="2">
    <source>
        <dbReference type="Proteomes" id="UP000004956"/>
    </source>
</evidence>
<dbReference type="AlphaFoldDB" id="H3KD78"/>
<evidence type="ECO:0000313" key="1">
    <source>
        <dbReference type="EMBL" id="EHY31929.1"/>
    </source>
</evidence>
<proteinExistence type="predicted"/>
<gene>
    <name evidence="1" type="ORF">HMPREF9440_00684</name>
</gene>
<comment type="caution">
    <text evidence="1">The sequence shown here is derived from an EMBL/GenBank/DDBJ whole genome shotgun (WGS) entry which is preliminary data.</text>
</comment>
<dbReference type="EMBL" id="AFBQ01000091">
    <property type="protein sequence ID" value="EHY31929.1"/>
    <property type="molecule type" value="Genomic_DNA"/>
</dbReference>
<dbReference type="Proteomes" id="UP000004956">
    <property type="component" value="Unassembled WGS sequence"/>
</dbReference>